<dbReference type="OrthoDB" id="3189808at2"/>
<dbReference type="STRING" id="1206085.SAMN05443575_2912"/>
<evidence type="ECO:0000256" key="1">
    <source>
        <dbReference type="ARBA" id="ARBA00006479"/>
    </source>
</evidence>
<dbReference type="Pfam" id="PF12802">
    <property type="entry name" value="MarR_2"/>
    <property type="match status" value="1"/>
</dbReference>
<dbReference type="CDD" id="cd24076">
    <property type="entry name" value="ASKHA_ATPase_ROK_BsXylR-like"/>
    <property type="match status" value="1"/>
</dbReference>
<gene>
    <name evidence="3" type="ORF">SAMN05443575_2912</name>
</gene>
<organism evidence="3 4">
    <name type="scientific">Jatrophihabitans endophyticus</name>
    <dbReference type="NCBI Taxonomy" id="1206085"/>
    <lineage>
        <taxon>Bacteria</taxon>
        <taxon>Bacillati</taxon>
        <taxon>Actinomycetota</taxon>
        <taxon>Actinomycetes</taxon>
        <taxon>Jatrophihabitantales</taxon>
        <taxon>Jatrophihabitantaceae</taxon>
        <taxon>Jatrophihabitans</taxon>
    </lineage>
</organism>
<keyword evidence="3" id="KW-0808">Transferase</keyword>
<dbReference type="SUPFAM" id="SSF53067">
    <property type="entry name" value="Actin-like ATPase domain"/>
    <property type="match status" value="1"/>
</dbReference>
<keyword evidence="4" id="KW-1185">Reference proteome</keyword>
<name>A0A1M5N4D2_9ACTN</name>
<dbReference type="SUPFAM" id="SSF46785">
    <property type="entry name" value="Winged helix' DNA-binding domain"/>
    <property type="match status" value="1"/>
</dbReference>
<evidence type="ECO:0000313" key="3">
    <source>
        <dbReference type="EMBL" id="SHG84408.1"/>
    </source>
</evidence>
<proteinExistence type="inferred from homology"/>
<dbReference type="GO" id="GO:0003700">
    <property type="term" value="F:DNA-binding transcription factor activity"/>
    <property type="evidence" value="ECO:0007669"/>
    <property type="project" value="InterPro"/>
</dbReference>
<dbReference type="GO" id="GO:0016301">
    <property type="term" value="F:kinase activity"/>
    <property type="evidence" value="ECO:0007669"/>
    <property type="project" value="UniProtKB-KW"/>
</dbReference>
<dbReference type="InterPro" id="IPR036390">
    <property type="entry name" value="WH_DNA-bd_sf"/>
</dbReference>
<dbReference type="Gene3D" id="3.30.420.40">
    <property type="match status" value="2"/>
</dbReference>
<dbReference type="Pfam" id="PF00480">
    <property type="entry name" value="ROK"/>
    <property type="match status" value="1"/>
</dbReference>
<dbReference type="PANTHER" id="PTHR18964:SF149">
    <property type="entry name" value="BIFUNCTIONAL UDP-N-ACETYLGLUCOSAMINE 2-EPIMERASE_N-ACETYLMANNOSAMINE KINASE"/>
    <property type="match status" value="1"/>
</dbReference>
<dbReference type="AlphaFoldDB" id="A0A1M5N4D2"/>
<dbReference type="InterPro" id="IPR043129">
    <property type="entry name" value="ATPase_NBD"/>
</dbReference>
<dbReference type="EMBL" id="FQVU01000003">
    <property type="protein sequence ID" value="SHG84408.1"/>
    <property type="molecule type" value="Genomic_DNA"/>
</dbReference>
<evidence type="ECO:0000259" key="2">
    <source>
        <dbReference type="Pfam" id="PF12802"/>
    </source>
</evidence>
<keyword evidence="3" id="KW-0418">Kinase</keyword>
<dbReference type="InterPro" id="IPR000600">
    <property type="entry name" value="ROK"/>
</dbReference>
<dbReference type="RefSeq" id="WP_073390966.1">
    <property type="nucleotide sequence ID" value="NZ_FQVU01000003.1"/>
</dbReference>
<sequence>MVASPAARPDAIRRHNLALVLGHIHRDGALTRAELTQRLRVSRSTMGALVADLLELGLVGEVVPNGGSSVGRPSHVVGPHDRGPYVVAVDIDVTHVVTAAIGLGGDVLARQLVPTGPAASEPETAARIVVESVERVSRATGRSAPPLTVGVSVPGTVDLESGHIAVAPNLEWHDIAFGALLTDALPEHTRVRIGNDADLAVFAEHLRGAARGFDDVVYLLGRTGVGAGIVVDGRPLRGYDGYAGEIGHNVIDSSGPPCHCGKHGCTETYIGEGALLARAGRPLPPTDEAVSRFFTDARSGDASAVGAVRDVAEPLGRTIGTLVNTLNPQRVLLGGTLSHMLDLARPEIEAAVSHYAVETPGRSVELIQPAFGTDSPLLGAAELAFADLLSDPLIAGG</sequence>
<dbReference type="PANTHER" id="PTHR18964">
    <property type="entry name" value="ROK (REPRESSOR, ORF, KINASE) FAMILY"/>
    <property type="match status" value="1"/>
</dbReference>
<protein>
    <submittedName>
        <fullName evidence="3">Sugar kinase of the NBD/HSP70 family, may contain an N-terminal HTH domain</fullName>
    </submittedName>
</protein>
<dbReference type="InterPro" id="IPR036388">
    <property type="entry name" value="WH-like_DNA-bd_sf"/>
</dbReference>
<reference evidence="3 4" key="1">
    <citation type="submission" date="2016-11" db="EMBL/GenBank/DDBJ databases">
        <authorList>
            <person name="Jaros S."/>
            <person name="Januszkiewicz K."/>
            <person name="Wedrychowicz H."/>
        </authorList>
    </citation>
    <scope>NUCLEOTIDE SEQUENCE [LARGE SCALE GENOMIC DNA]</scope>
    <source>
        <strain evidence="3 4">DSM 45627</strain>
    </source>
</reference>
<evidence type="ECO:0000313" key="4">
    <source>
        <dbReference type="Proteomes" id="UP000186132"/>
    </source>
</evidence>
<dbReference type="InterPro" id="IPR000835">
    <property type="entry name" value="HTH_MarR-typ"/>
</dbReference>
<dbReference type="Gene3D" id="1.10.10.10">
    <property type="entry name" value="Winged helix-like DNA-binding domain superfamily/Winged helix DNA-binding domain"/>
    <property type="match status" value="1"/>
</dbReference>
<dbReference type="Proteomes" id="UP000186132">
    <property type="component" value="Unassembled WGS sequence"/>
</dbReference>
<comment type="similarity">
    <text evidence="1">Belongs to the ROK (NagC/XylR) family.</text>
</comment>
<feature type="domain" description="HTH marR-type" evidence="2">
    <location>
        <begin position="19"/>
        <end position="59"/>
    </location>
</feature>
<accession>A0A1M5N4D2</accession>